<sequence>MAYFKMTALAGLVMRMEQEGVDRCRFRFRLHAGEFDVFFFADANPYVLSFGAIGRNFYFEVNVNPRTLDTPAVFDRGDYYSLCEILGLRPNPENKFTPSAFLQHLNNAIEGVEFHPVTPRDLATYRRDVEESAKIWFCGWLDNTTTGNHVTPENLNKTRRWLGEKAYLRCKERNISSRWTDDPSKAKTFSLP</sequence>
<gene>
    <name evidence="1" type="ORF">R69658_05432</name>
</gene>
<evidence type="ECO:0000313" key="2">
    <source>
        <dbReference type="Proteomes" id="UP000674425"/>
    </source>
</evidence>
<protein>
    <recommendedName>
        <fullName evidence="3">Rloe protein</fullName>
    </recommendedName>
</protein>
<keyword evidence="2" id="KW-1185">Reference proteome</keyword>
<dbReference type="Proteomes" id="UP000674425">
    <property type="component" value="Unassembled WGS sequence"/>
</dbReference>
<dbReference type="EMBL" id="CAJNAU010000063">
    <property type="protein sequence ID" value="CAE6811614.1"/>
    <property type="molecule type" value="Genomic_DNA"/>
</dbReference>
<organism evidence="1 2">
    <name type="scientific">Paraburkholderia aspalathi</name>
    <dbReference type="NCBI Taxonomy" id="1324617"/>
    <lineage>
        <taxon>Bacteria</taxon>
        <taxon>Pseudomonadati</taxon>
        <taxon>Pseudomonadota</taxon>
        <taxon>Betaproteobacteria</taxon>
        <taxon>Burkholderiales</taxon>
        <taxon>Burkholderiaceae</taxon>
        <taxon>Paraburkholderia</taxon>
    </lineage>
</organism>
<dbReference type="InterPro" id="IPR046100">
    <property type="entry name" value="DUF6037"/>
</dbReference>
<name>A0ABM8SIN9_9BURK</name>
<proteinExistence type="predicted"/>
<comment type="caution">
    <text evidence="1">The sequence shown here is derived from an EMBL/GenBank/DDBJ whole genome shotgun (WGS) entry which is preliminary data.</text>
</comment>
<evidence type="ECO:0000313" key="1">
    <source>
        <dbReference type="EMBL" id="CAE6811614.1"/>
    </source>
</evidence>
<evidence type="ECO:0008006" key="3">
    <source>
        <dbReference type="Google" id="ProtNLM"/>
    </source>
</evidence>
<reference evidence="1 2" key="1">
    <citation type="submission" date="2021-02" db="EMBL/GenBank/DDBJ databases">
        <authorList>
            <person name="Vanwijnsberghe S."/>
        </authorList>
    </citation>
    <scope>NUCLEOTIDE SEQUENCE [LARGE SCALE GENOMIC DNA]</scope>
    <source>
        <strain evidence="1 2">R-69658</strain>
    </source>
</reference>
<accession>A0ABM8SIN9</accession>
<dbReference type="Pfam" id="PF19503">
    <property type="entry name" value="DUF6037"/>
    <property type="match status" value="1"/>
</dbReference>
<dbReference type="RefSeq" id="WP_200620909.1">
    <property type="nucleotide sequence ID" value="NZ_CAJNAU010000063.1"/>
</dbReference>